<evidence type="ECO:0000259" key="2">
    <source>
        <dbReference type="Pfam" id="PF17886"/>
    </source>
</evidence>
<dbReference type="InterPro" id="IPR040612">
    <property type="entry name" value="ArsA_HSP20-like"/>
</dbReference>
<sequence length="315" mass="31980">MNAPRLILVGGPGGAGSSTTAAALADILAASGAKVVVAAADSQFGAGALTGPDVQIWESGGAGGDRLAAALDGIGLDARLADLVAAAGDRSLLPLFTALPQLAGQTDHIVVDAGAAIAGLALAARSSGLAAGRVATLQRGWLRASRPVAALALDGLWPGADLLRRVPALQQTAAEVDDLLTADCVALLVPGGSPQGPAKADRLAAGLSLAQVPAVTLVEDADPIELLAAPRTPAEVSITETGDAITWRMPLPHIDFRGLTVDRDGDLLTLRAYGWHRVLVLPSALRRHHPSRARLAQGILEVTFRAARAAADEES</sequence>
<dbReference type="InterPro" id="IPR027417">
    <property type="entry name" value="P-loop_NTPase"/>
</dbReference>
<dbReference type="SUPFAM" id="SSF49764">
    <property type="entry name" value="HSP20-like chaperones"/>
    <property type="match status" value="1"/>
</dbReference>
<evidence type="ECO:0000313" key="3">
    <source>
        <dbReference type="EMBL" id="NHN55944.1"/>
    </source>
</evidence>
<dbReference type="Gene3D" id="3.40.50.300">
    <property type="entry name" value="P-loop containing nucleotide triphosphate hydrolases"/>
    <property type="match status" value="1"/>
</dbReference>
<organism evidence="3 4">
    <name type="scientific">Metallococcus carri</name>
    <dbReference type="NCBI Taxonomy" id="1656884"/>
    <lineage>
        <taxon>Bacteria</taxon>
        <taxon>Bacillati</taxon>
        <taxon>Actinomycetota</taxon>
        <taxon>Actinomycetes</taxon>
        <taxon>Micrococcales</taxon>
        <taxon>Dermacoccaceae</taxon>
        <taxon>Metallococcus</taxon>
    </lineage>
</organism>
<dbReference type="Pfam" id="PF17886">
    <property type="entry name" value="ArsA_HSP20"/>
    <property type="match status" value="1"/>
</dbReference>
<gene>
    <name evidence="3" type="ORF">G9U51_09170</name>
</gene>
<keyword evidence="4" id="KW-1185">Reference proteome</keyword>
<dbReference type="RefSeq" id="WP_166196253.1">
    <property type="nucleotide sequence ID" value="NZ_JAAOIV010000006.1"/>
</dbReference>
<dbReference type="EMBL" id="JAAOIV010000006">
    <property type="protein sequence ID" value="NHN55944.1"/>
    <property type="molecule type" value="Genomic_DNA"/>
</dbReference>
<proteinExistence type="inferred from homology"/>
<dbReference type="SUPFAM" id="SSF52540">
    <property type="entry name" value="P-loop containing nucleoside triphosphate hydrolases"/>
    <property type="match status" value="1"/>
</dbReference>
<accession>A0A967B0T6</accession>
<dbReference type="Proteomes" id="UP000744769">
    <property type="component" value="Unassembled WGS sequence"/>
</dbReference>
<dbReference type="InterPro" id="IPR008978">
    <property type="entry name" value="HSP20-like_chaperone"/>
</dbReference>
<evidence type="ECO:0000313" key="4">
    <source>
        <dbReference type="Proteomes" id="UP000744769"/>
    </source>
</evidence>
<protein>
    <recommendedName>
        <fullName evidence="2">ArsA HSP20-like domain-containing protein</fullName>
    </recommendedName>
</protein>
<feature type="domain" description="ArsA HSP20-like" evidence="2">
    <location>
        <begin position="243"/>
        <end position="304"/>
    </location>
</feature>
<comment type="similarity">
    <text evidence="1">Belongs to the arsA ATPase family.</text>
</comment>
<dbReference type="Gene3D" id="2.60.40.790">
    <property type="match status" value="1"/>
</dbReference>
<comment type="caution">
    <text evidence="3">The sequence shown here is derived from an EMBL/GenBank/DDBJ whole genome shotgun (WGS) entry which is preliminary data.</text>
</comment>
<evidence type="ECO:0000256" key="1">
    <source>
        <dbReference type="ARBA" id="ARBA00011040"/>
    </source>
</evidence>
<dbReference type="AlphaFoldDB" id="A0A967B0T6"/>
<name>A0A967B0T6_9MICO</name>
<reference evidence="3" key="1">
    <citation type="submission" date="2020-03" db="EMBL/GenBank/DDBJ databases">
        <title>Draft sequencing of Calidifontibacter sp. DB0510.</title>
        <authorList>
            <person name="Kim D.-U."/>
        </authorList>
    </citation>
    <scope>NUCLEOTIDE SEQUENCE</scope>
    <source>
        <strain evidence="3">DB0510</strain>
    </source>
</reference>